<dbReference type="PANTHER" id="PTHR10855">
    <property type="entry name" value="26S PROTEASOME NON-ATPASE REGULATORY SUBUNIT 12/COP9 SIGNALOSOME COMPLEX SUBUNIT 4"/>
    <property type="match status" value="1"/>
</dbReference>
<proteinExistence type="predicted"/>
<evidence type="ECO:0000313" key="4">
    <source>
        <dbReference type="Proteomes" id="UP000221165"/>
    </source>
</evidence>
<dbReference type="EMBL" id="MIGC01000870">
    <property type="protein sequence ID" value="PHJ24074.1"/>
    <property type="molecule type" value="Genomic_DNA"/>
</dbReference>
<dbReference type="InterPro" id="IPR054559">
    <property type="entry name" value="PSMD12-CSN4-like_N"/>
</dbReference>
<sequence>MAEETASSVLKDKDGEGGEVNEGKMTEDFSKQATELIEKLSDLQKKSVISPTNPVYDELFALEKKCRQANDGASGSRLCCFYLQSLNDLRKKYEEKDGVSSSSLVPISISFLCEQIVMLCKKRGQLKRSISEIVKLAVGWLKDMKKEEKLEMIETLKKVTEGKVRKLVAGLMKIEWNCVRSEKRKRGENKKVEVEERGVAEIFVEVERARLVLMLAEMKEAEGKIDEAATILQEVQVETFGAMEKREKTAYILKQMDLVLRRGDFIRCQIISKKINVKLLDNDESLQDFKIRFYELMIVYYLHENFTLDCCKAYFSLFNTPSIQGQKDQWILVRTHYLTSLKETIFPSSSPREISSASSFSSPPTSFSSSPCSSPFCSASPSSSSS</sequence>
<dbReference type="Pfam" id="PF22241">
    <property type="entry name" value="PSMD12-CSN4_N"/>
    <property type="match status" value="2"/>
</dbReference>
<evidence type="ECO:0000256" key="1">
    <source>
        <dbReference type="SAM" id="MobiDB-lite"/>
    </source>
</evidence>
<dbReference type="PANTHER" id="PTHR10855:SF1">
    <property type="entry name" value="26S PROTEASOME NON-ATPASE REGULATORY SUBUNIT 12"/>
    <property type="match status" value="1"/>
</dbReference>
<accession>A0A2C6LAD4</accession>
<organism evidence="3 4">
    <name type="scientific">Cystoisospora suis</name>
    <dbReference type="NCBI Taxonomy" id="483139"/>
    <lineage>
        <taxon>Eukaryota</taxon>
        <taxon>Sar</taxon>
        <taxon>Alveolata</taxon>
        <taxon>Apicomplexa</taxon>
        <taxon>Conoidasida</taxon>
        <taxon>Coccidia</taxon>
        <taxon>Eucoccidiorida</taxon>
        <taxon>Eimeriorina</taxon>
        <taxon>Sarcocystidae</taxon>
        <taxon>Cystoisospora</taxon>
    </lineage>
</organism>
<dbReference type="GO" id="GO:0005737">
    <property type="term" value="C:cytoplasm"/>
    <property type="evidence" value="ECO:0007669"/>
    <property type="project" value="TreeGrafter"/>
</dbReference>
<keyword evidence="4" id="KW-1185">Reference proteome</keyword>
<dbReference type="RefSeq" id="XP_067925748.1">
    <property type="nucleotide sequence ID" value="XM_068062282.1"/>
</dbReference>
<dbReference type="InterPro" id="IPR040134">
    <property type="entry name" value="PSMD12/CSN4"/>
</dbReference>
<dbReference type="Proteomes" id="UP000221165">
    <property type="component" value="Unassembled WGS sequence"/>
</dbReference>
<dbReference type="AlphaFoldDB" id="A0A2C6LAD4"/>
<keyword evidence="3" id="KW-0647">Proteasome</keyword>
<feature type="non-terminal residue" evidence="3">
    <location>
        <position position="386"/>
    </location>
</feature>
<evidence type="ECO:0000313" key="3">
    <source>
        <dbReference type="EMBL" id="PHJ24074.1"/>
    </source>
</evidence>
<comment type="caution">
    <text evidence="3">The sequence shown here is derived from an EMBL/GenBank/DDBJ whole genome shotgun (WGS) entry which is preliminary data.</text>
</comment>
<evidence type="ECO:0000259" key="2">
    <source>
        <dbReference type="Pfam" id="PF22241"/>
    </source>
</evidence>
<feature type="domain" description="PSMD12/CSN4-like N-terminal" evidence="2">
    <location>
        <begin position="111"/>
        <end position="164"/>
    </location>
</feature>
<feature type="region of interest" description="Disordered" evidence="1">
    <location>
        <begin position="347"/>
        <end position="386"/>
    </location>
</feature>
<dbReference type="GO" id="GO:0008541">
    <property type="term" value="C:proteasome regulatory particle, lid subcomplex"/>
    <property type="evidence" value="ECO:0007669"/>
    <property type="project" value="TreeGrafter"/>
</dbReference>
<reference evidence="3 4" key="1">
    <citation type="journal article" date="2017" name="Int. J. Parasitol.">
        <title>The genome of the protozoan parasite Cystoisospora suis and a reverse vaccinology approach to identify vaccine candidates.</title>
        <authorList>
            <person name="Palmieri N."/>
            <person name="Shrestha A."/>
            <person name="Ruttkowski B."/>
            <person name="Beck T."/>
            <person name="Vogl C."/>
            <person name="Tomley F."/>
            <person name="Blake D.P."/>
            <person name="Joachim A."/>
        </authorList>
    </citation>
    <scope>NUCLEOTIDE SEQUENCE [LARGE SCALE GENOMIC DNA]</scope>
    <source>
        <strain evidence="3 4">Wien I</strain>
    </source>
</reference>
<dbReference type="VEuPathDB" id="ToxoDB:CSUI_002080"/>
<feature type="region of interest" description="Disordered" evidence="1">
    <location>
        <begin position="1"/>
        <end position="26"/>
    </location>
</feature>
<name>A0A2C6LAD4_9APIC</name>
<dbReference type="GeneID" id="94425493"/>
<feature type="compositionally biased region" description="Basic and acidic residues" evidence="1">
    <location>
        <begin position="10"/>
        <end position="26"/>
    </location>
</feature>
<feature type="domain" description="PSMD12/CSN4-like N-terminal" evidence="2">
    <location>
        <begin position="201"/>
        <end position="324"/>
    </location>
</feature>
<gene>
    <name evidence="3" type="ORF">CSUI_002080</name>
</gene>
<protein>
    <submittedName>
        <fullName evidence="3">26s proteasome subunit p55</fullName>
    </submittedName>
</protein>
<dbReference type="OrthoDB" id="268763at2759"/>